<evidence type="ECO:0000259" key="5">
    <source>
        <dbReference type="Pfam" id="PF04198"/>
    </source>
</evidence>
<dbReference type="InterPro" id="IPR037171">
    <property type="entry name" value="NagB/RpiA_transferase-like"/>
</dbReference>
<comment type="similarity">
    <text evidence="1">Belongs to the SorC transcriptional regulatory family.</text>
</comment>
<comment type="caution">
    <text evidence="6">The sequence shown here is derived from an EMBL/GenBank/DDBJ whole genome shotgun (WGS) entry which is preliminary data.</text>
</comment>
<evidence type="ECO:0000256" key="3">
    <source>
        <dbReference type="ARBA" id="ARBA00023125"/>
    </source>
</evidence>
<dbReference type="EMBL" id="JACYFU010000001">
    <property type="protein sequence ID" value="MBD8063856.1"/>
    <property type="molecule type" value="Genomic_DNA"/>
</dbReference>
<evidence type="ECO:0000256" key="1">
    <source>
        <dbReference type="ARBA" id="ARBA00010466"/>
    </source>
</evidence>
<dbReference type="GO" id="GO:0003677">
    <property type="term" value="F:DNA binding"/>
    <property type="evidence" value="ECO:0007669"/>
    <property type="project" value="UniProtKB-KW"/>
</dbReference>
<dbReference type="Gene3D" id="3.40.50.1360">
    <property type="match status" value="1"/>
</dbReference>
<evidence type="ECO:0000256" key="2">
    <source>
        <dbReference type="ARBA" id="ARBA00023015"/>
    </source>
</evidence>
<dbReference type="RefSeq" id="WP_191771990.1">
    <property type="nucleotide sequence ID" value="NZ_JACYFU010000001.1"/>
</dbReference>
<dbReference type="Gene3D" id="1.10.10.10">
    <property type="entry name" value="Winged helix-like DNA-binding domain superfamily/Winged helix DNA-binding domain"/>
    <property type="match status" value="1"/>
</dbReference>
<feature type="domain" description="Sugar-binding" evidence="5">
    <location>
        <begin position="63"/>
        <end position="317"/>
    </location>
</feature>
<gene>
    <name evidence="6" type="ORF">IC608_00015</name>
</gene>
<sequence length="317" mass="33593">MAARQDANANRLDDAARAGWLYYVAGNTQEEIATKMGISRQSAQRLVSLSVSEGLIKVRLDHPIGNCLDLAARLKARFALDHCEVVPSDPGSSSSTIGVAEAGAAEIERFLRRDDPIIMAIGTGRTLKAAIEQLQPMDATHHKVVSLTGNIAPDGSAAFYNVIFNVADTVKARSFPMPLPVIASSARERELLHGQTMIRETLALAAKADITFVGIGHLGADAPLLLDGFITETEHKSLQKAGAVGEICGWAFAADGRLIEGLTNDRVASAPIPSREKGLVIGMAMGTAKAAAIKAALNRRLVNGLITDERTAQLLLA</sequence>
<evidence type="ECO:0000256" key="4">
    <source>
        <dbReference type="ARBA" id="ARBA00023163"/>
    </source>
</evidence>
<dbReference type="InterPro" id="IPR036388">
    <property type="entry name" value="WH-like_DNA-bd_sf"/>
</dbReference>
<keyword evidence="2" id="KW-0805">Transcription regulation</keyword>
<reference evidence="6" key="1">
    <citation type="submission" date="2020-09" db="EMBL/GenBank/DDBJ databases">
        <title>Genome seq and assembly of Devosia sp.</title>
        <authorList>
            <person name="Chhetri G."/>
        </authorList>
    </citation>
    <scope>NUCLEOTIDE SEQUENCE</scope>
    <source>
        <strain evidence="6">PTR5</strain>
    </source>
</reference>
<keyword evidence="3" id="KW-0238">DNA-binding</keyword>
<keyword evidence="4" id="KW-0804">Transcription</keyword>
<proteinExistence type="inferred from homology"/>
<name>A0A927IRM0_9HYPH</name>
<keyword evidence="7" id="KW-1185">Reference proteome</keyword>
<dbReference type="InterPro" id="IPR051054">
    <property type="entry name" value="SorC_transcr_regulators"/>
</dbReference>
<protein>
    <submittedName>
        <fullName evidence="6">Sugar-binding transcriptional regulator</fullName>
    </submittedName>
</protein>
<dbReference type="InterPro" id="IPR007324">
    <property type="entry name" value="Sugar-bd_dom_put"/>
</dbReference>
<dbReference type="PANTHER" id="PTHR34294:SF1">
    <property type="entry name" value="TRANSCRIPTIONAL REGULATOR LSRR"/>
    <property type="match status" value="1"/>
</dbReference>
<organism evidence="6 7">
    <name type="scientific">Devosia oryzisoli</name>
    <dbReference type="NCBI Taxonomy" id="2774138"/>
    <lineage>
        <taxon>Bacteria</taxon>
        <taxon>Pseudomonadati</taxon>
        <taxon>Pseudomonadota</taxon>
        <taxon>Alphaproteobacteria</taxon>
        <taxon>Hyphomicrobiales</taxon>
        <taxon>Devosiaceae</taxon>
        <taxon>Devosia</taxon>
    </lineage>
</organism>
<accession>A0A927IRM0</accession>
<dbReference type="AlphaFoldDB" id="A0A927IRM0"/>
<dbReference type="Proteomes" id="UP000654108">
    <property type="component" value="Unassembled WGS sequence"/>
</dbReference>
<evidence type="ECO:0000313" key="7">
    <source>
        <dbReference type="Proteomes" id="UP000654108"/>
    </source>
</evidence>
<dbReference type="PANTHER" id="PTHR34294">
    <property type="entry name" value="TRANSCRIPTIONAL REGULATOR-RELATED"/>
    <property type="match status" value="1"/>
</dbReference>
<dbReference type="GO" id="GO:0030246">
    <property type="term" value="F:carbohydrate binding"/>
    <property type="evidence" value="ECO:0007669"/>
    <property type="project" value="InterPro"/>
</dbReference>
<dbReference type="SUPFAM" id="SSF100950">
    <property type="entry name" value="NagB/RpiA/CoA transferase-like"/>
    <property type="match status" value="1"/>
</dbReference>
<dbReference type="Pfam" id="PF04198">
    <property type="entry name" value="Sugar-bind"/>
    <property type="match status" value="1"/>
</dbReference>
<evidence type="ECO:0000313" key="6">
    <source>
        <dbReference type="EMBL" id="MBD8063856.1"/>
    </source>
</evidence>